<dbReference type="PANTHER" id="PTHR24361">
    <property type="entry name" value="MITOGEN-ACTIVATED KINASE KINASE KINASE"/>
    <property type="match status" value="1"/>
</dbReference>
<feature type="domain" description="FHA" evidence="3">
    <location>
        <begin position="44"/>
        <end position="90"/>
    </location>
</feature>
<dbReference type="CDD" id="cd00060">
    <property type="entry name" value="FHA"/>
    <property type="match status" value="1"/>
</dbReference>
<accession>A0ABR0T2S4</accession>
<keyword evidence="5" id="KW-0418">Kinase</keyword>
<protein>
    <submittedName>
        <fullName evidence="5">Serine/threonine-protein kinase DCLK3</fullName>
    </submittedName>
</protein>
<dbReference type="Gene3D" id="1.10.510.10">
    <property type="entry name" value="Transferase(Phosphotransferase) domain 1"/>
    <property type="match status" value="1"/>
</dbReference>
<gene>
    <name evidence="5" type="ORF">PT974_01100</name>
</gene>
<dbReference type="Proteomes" id="UP001338125">
    <property type="component" value="Unassembled WGS sequence"/>
</dbReference>
<evidence type="ECO:0000259" key="3">
    <source>
        <dbReference type="PROSITE" id="PS50006"/>
    </source>
</evidence>
<reference evidence="5 6" key="1">
    <citation type="submission" date="2024-01" db="EMBL/GenBank/DDBJ databases">
        <title>Complete genome of Cladobotryum mycophilum ATHUM6906.</title>
        <authorList>
            <person name="Christinaki A.C."/>
            <person name="Myridakis A.I."/>
            <person name="Kouvelis V.N."/>
        </authorList>
    </citation>
    <scope>NUCLEOTIDE SEQUENCE [LARGE SCALE GENOMIC DNA]</scope>
    <source>
        <strain evidence="5 6">ATHUM6906</strain>
    </source>
</reference>
<keyword evidence="6" id="KW-1185">Reference proteome</keyword>
<dbReference type="SMART" id="SM00220">
    <property type="entry name" value="S_TKc"/>
    <property type="match status" value="1"/>
</dbReference>
<name>A0ABR0T2S4_9HYPO</name>
<organism evidence="5 6">
    <name type="scientific">Cladobotryum mycophilum</name>
    <dbReference type="NCBI Taxonomy" id="491253"/>
    <lineage>
        <taxon>Eukaryota</taxon>
        <taxon>Fungi</taxon>
        <taxon>Dikarya</taxon>
        <taxon>Ascomycota</taxon>
        <taxon>Pezizomycotina</taxon>
        <taxon>Sordariomycetes</taxon>
        <taxon>Hypocreomycetidae</taxon>
        <taxon>Hypocreales</taxon>
        <taxon>Hypocreaceae</taxon>
        <taxon>Cladobotryum</taxon>
    </lineage>
</organism>
<dbReference type="InterPro" id="IPR011009">
    <property type="entry name" value="Kinase-like_dom_sf"/>
</dbReference>
<comment type="caution">
    <text evidence="5">The sequence shown here is derived from an EMBL/GenBank/DDBJ whole genome shotgun (WGS) entry which is preliminary data.</text>
</comment>
<evidence type="ECO:0000259" key="4">
    <source>
        <dbReference type="PROSITE" id="PS50011"/>
    </source>
</evidence>
<feature type="region of interest" description="Disordered" evidence="2">
    <location>
        <begin position="531"/>
        <end position="550"/>
    </location>
</feature>
<dbReference type="Pfam" id="PF00069">
    <property type="entry name" value="Pkinase"/>
    <property type="match status" value="1"/>
</dbReference>
<dbReference type="Gene3D" id="3.10.450.50">
    <property type="match status" value="1"/>
</dbReference>
<dbReference type="PROSITE" id="PS50006">
    <property type="entry name" value="FHA_DOMAIN"/>
    <property type="match status" value="1"/>
</dbReference>
<proteinExistence type="inferred from homology"/>
<feature type="domain" description="Protein kinase" evidence="4">
    <location>
        <begin position="186"/>
        <end position="450"/>
    </location>
</feature>
<dbReference type="Pfam" id="PF00498">
    <property type="entry name" value="FHA"/>
    <property type="match status" value="1"/>
</dbReference>
<evidence type="ECO:0000256" key="1">
    <source>
        <dbReference type="ARBA" id="ARBA00005575"/>
    </source>
</evidence>
<dbReference type="InterPro" id="IPR037401">
    <property type="entry name" value="SnoaL-like"/>
</dbReference>
<dbReference type="PROSITE" id="PS00108">
    <property type="entry name" value="PROTEIN_KINASE_ST"/>
    <property type="match status" value="1"/>
</dbReference>
<dbReference type="SUPFAM" id="SSF54427">
    <property type="entry name" value="NTF2-like"/>
    <property type="match status" value="1"/>
</dbReference>
<dbReference type="SUPFAM" id="SSF56112">
    <property type="entry name" value="Protein kinase-like (PK-like)"/>
    <property type="match status" value="1"/>
</dbReference>
<dbReference type="PROSITE" id="PS50011">
    <property type="entry name" value="PROTEIN_KINASE_DOM"/>
    <property type="match status" value="1"/>
</dbReference>
<dbReference type="GO" id="GO:0016301">
    <property type="term" value="F:kinase activity"/>
    <property type="evidence" value="ECO:0007669"/>
    <property type="project" value="UniProtKB-KW"/>
</dbReference>
<dbReference type="InterPro" id="IPR008271">
    <property type="entry name" value="Ser/Thr_kinase_AS"/>
</dbReference>
<evidence type="ECO:0000256" key="2">
    <source>
        <dbReference type="SAM" id="MobiDB-lite"/>
    </source>
</evidence>
<dbReference type="Pfam" id="PF12680">
    <property type="entry name" value="SnoaL_2"/>
    <property type="match status" value="1"/>
</dbReference>
<dbReference type="EMBL" id="JAVFKD010000001">
    <property type="protein sequence ID" value="KAK5998718.1"/>
    <property type="molecule type" value="Genomic_DNA"/>
</dbReference>
<feature type="compositionally biased region" description="Polar residues" evidence="2">
    <location>
        <begin position="533"/>
        <end position="547"/>
    </location>
</feature>
<dbReference type="Gene3D" id="2.60.200.20">
    <property type="match status" value="1"/>
</dbReference>
<comment type="similarity">
    <text evidence="1">Belongs to the protein kinase superfamily. CAMK Ser/Thr protein kinase family. CHEK2 subfamily.</text>
</comment>
<dbReference type="InterPro" id="IPR000253">
    <property type="entry name" value="FHA_dom"/>
</dbReference>
<dbReference type="InterPro" id="IPR032710">
    <property type="entry name" value="NTF2-like_dom_sf"/>
</dbReference>
<sequence length="702" mass="79037">MTHPRHIPGRPEDCDEDSNIPSIHRHLSCLEIRFGDLPRTSHGILFGRGQDNDVVLPYIPGISSDHFSLTFDKSGRFIVKDRGSLMGTEVLYDGQGHGPRSDFQWIVGGHHVPQNKKDITIKVHSIMAFRIIVEQHDITSQAYINKVESFCRGATSVKDQLTATDPAGRPTPSRAKRAAMADTGEIHLKKVLDQGSYGIVSYCWNVSDGNEYALKEPTATAIRKEVVEPEDWKEARLMAQISHPNIVKFFKADFEPHPRLFLEYVPDGSLWDHQEFTAHERLSILSQCLSALTYMHEQSPPIAHRDIKPSNILVQHRLPGDIHVKLADFGSSREGYDLSTVCGSRLYVAPEVYTRSRIDNSGEEKTKYTSSVDIWSLGLVVYQLMCHLPKYKSSSFARWGPIWCEDVVKALHRDLERRPSPLKRFLLNNMIVFSPELRLPTSDCYLEALILHVEQAGTSYILDDEEEEDAIKSSEPTTEEGTSGSFYEFDLFNLESPEIKEDGTLVKQVFCEHMANASGISPPLHVRELSPARSESSHLLGNNQQPQARGHDTISISTASASASSVGIDVMATGLTSFISNLEFTFNNGDVDQIMRLFADDAKYHNYLVGLTDISKHDIHDFYDDFLLSHQNVRFTTRCASGTPDFLAWEIDISFTAGQDIDELEVREGDAVLLRGVSLISWRNDKIVELKEYLSVVKDKSW</sequence>
<evidence type="ECO:0000313" key="6">
    <source>
        <dbReference type="Proteomes" id="UP001338125"/>
    </source>
</evidence>
<keyword evidence="5" id="KW-0808">Transferase</keyword>
<evidence type="ECO:0000313" key="5">
    <source>
        <dbReference type="EMBL" id="KAK5998718.1"/>
    </source>
</evidence>
<dbReference type="InterPro" id="IPR008984">
    <property type="entry name" value="SMAD_FHA_dom_sf"/>
</dbReference>
<dbReference type="SUPFAM" id="SSF49879">
    <property type="entry name" value="SMAD/FHA domain"/>
    <property type="match status" value="1"/>
</dbReference>
<dbReference type="InterPro" id="IPR000719">
    <property type="entry name" value="Prot_kinase_dom"/>
</dbReference>
<dbReference type="InterPro" id="IPR053235">
    <property type="entry name" value="Ser_Thr_kinase"/>
</dbReference>